<keyword evidence="4" id="KW-1185">Reference proteome</keyword>
<dbReference type="InterPro" id="IPR042398">
    <property type="entry name" value="BCL2L13"/>
</dbReference>
<dbReference type="GO" id="GO:0042981">
    <property type="term" value="P:regulation of apoptotic process"/>
    <property type="evidence" value="ECO:0007669"/>
    <property type="project" value="InterPro"/>
</dbReference>
<dbReference type="SUPFAM" id="SSF56854">
    <property type="entry name" value="Bcl-2 inhibitors of programmed cell death"/>
    <property type="match status" value="1"/>
</dbReference>
<evidence type="ECO:0008006" key="5">
    <source>
        <dbReference type="Google" id="ProtNLM"/>
    </source>
</evidence>
<evidence type="ECO:0000313" key="4">
    <source>
        <dbReference type="Proteomes" id="UP000250572"/>
    </source>
</evidence>
<protein>
    <recommendedName>
        <fullName evidence="5">BCL2 like 13</fullName>
    </recommendedName>
</protein>
<dbReference type="PANTHER" id="PTHR15758">
    <property type="entry name" value="BCL-2-LIKE PROTEIN 13"/>
    <property type="match status" value="1"/>
</dbReference>
<comment type="caution">
    <text evidence="3">The sequence shown here is derived from an EMBL/GenBank/DDBJ whole genome shotgun (WGS) entry which is preliminary data.</text>
</comment>
<dbReference type="STRING" id="33528.ENSGAFP00000021467"/>
<dbReference type="GO" id="GO:0005739">
    <property type="term" value="C:mitochondrion"/>
    <property type="evidence" value="ECO:0007669"/>
    <property type="project" value="TreeGrafter"/>
</dbReference>
<organism evidence="3 4">
    <name type="scientific">Gambusia affinis</name>
    <name type="common">Western mosquitofish</name>
    <name type="synonym">Heterandria affinis</name>
    <dbReference type="NCBI Taxonomy" id="33528"/>
    <lineage>
        <taxon>Eukaryota</taxon>
        <taxon>Metazoa</taxon>
        <taxon>Chordata</taxon>
        <taxon>Craniata</taxon>
        <taxon>Vertebrata</taxon>
        <taxon>Euteleostomi</taxon>
        <taxon>Actinopterygii</taxon>
        <taxon>Neopterygii</taxon>
        <taxon>Teleostei</taxon>
        <taxon>Neoteleostei</taxon>
        <taxon>Acanthomorphata</taxon>
        <taxon>Ovalentaria</taxon>
        <taxon>Atherinomorphae</taxon>
        <taxon>Cyprinodontiformes</taxon>
        <taxon>Poeciliidae</taxon>
        <taxon>Poeciliinae</taxon>
        <taxon>Gambusia</taxon>
    </lineage>
</organism>
<dbReference type="InterPro" id="IPR036834">
    <property type="entry name" value="Bcl-2-like_sf"/>
</dbReference>
<accession>A0A315WCA5</accession>
<dbReference type="GO" id="GO:0016020">
    <property type="term" value="C:membrane"/>
    <property type="evidence" value="ECO:0007669"/>
    <property type="project" value="TreeGrafter"/>
</dbReference>
<name>A0A315WCA5_GAMAF</name>
<keyword evidence="2" id="KW-0472">Membrane</keyword>
<evidence type="ECO:0000256" key="1">
    <source>
        <dbReference type="SAM" id="MobiDB-lite"/>
    </source>
</evidence>
<feature type="transmembrane region" description="Helical" evidence="2">
    <location>
        <begin position="458"/>
        <end position="479"/>
    </location>
</feature>
<feature type="compositionally biased region" description="Polar residues" evidence="1">
    <location>
        <begin position="497"/>
        <end position="508"/>
    </location>
</feature>
<reference evidence="3 4" key="1">
    <citation type="journal article" date="2018" name="G3 (Bethesda)">
        <title>A High-Quality Reference Genome for the Invasive Mosquitofish Gambusia affinis Using a Chicago Library.</title>
        <authorList>
            <person name="Hoffberg S.L."/>
            <person name="Troendle N.J."/>
            <person name="Glenn T.C."/>
            <person name="Mahmud O."/>
            <person name="Louha S."/>
            <person name="Chalopin D."/>
            <person name="Bennetzen J.L."/>
            <person name="Mauricio R."/>
        </authorList>
    </citation>
    <scope>NUCLEOTIDE SEQUENCE [LARGE SCALE GENOMIC DNA]</scope>
    <source>
        <strain evidence="3">NE01/NJP1002.9</strain>
        <tissue evidence="3">Muscle</tissue>
    </source>
</reference>
<dbReference type="AlphaFoldDB" id="A0A315WCA5"/>
<keyword evidence="2" id="KW-0812">Transmembrane</keyword>
<feature type="region of interest" description="Disordered" evidence="1">
    <location>
        <begin position="487"/>
        <end position="519"/>
    </location>
</feature>
<sequence length="616" mass="66980">MTSSGASAVVPPCFHYEAKYILLNFMRKLPVHRSRTLTTELGDAQDEWERSRRMKQQIDDELKLLQQEVNDSFSESEFDLRHSVVFCPPNPDNSVEECLAAMGHSVSRDLGPHLTAAVEKLLSGPLDYQRFQSTALDLARHTEPGWNKVLVPLLLLQALRFKGKPLSALLQLGLRCLQEVEAQFIIQQGGWGKVLSLVQNEDEDPAAAVADDSNDICILSEEQQPDALISGEPSAWQTDSLPASLGGHDSWAQVGPMDPEDVKDLHGGEGVALVEERSENNSSNSDIVHVEREEAELMEECEEAGDGDGIEESMMSLLMTESDLAALHGEYGDPVLHAQPSSSLVLPEEPVVMETPKSLVPEPEAPPPVPAVEPDPDPEPKATTQAEEVPPEPAEPETPPEPASIPKQNTEPDLEPEPESDFSVTPEPEDLAEEAPVLEVPIEALAKPEPEPEEESPILLYGGAVLVLVAAVSFSLVLFRRRSNVSTNTAGAGPHASVTSCAAGNSSGPPMADEADGRVEEALQQPRSLDANALHQGQGQGHDDLLLGQILQRNLPEQPLHLVHKMVPQLMGSRPTEPVLRRPRHHLQLKLGCDLSQLLSNGLDVDDFLLASCRNR</sequence>
<dbReference type="Proteomes" id="UP000250572">
    <property type="component" value="Unassembled WGS sequence"/>
</dbReference>
<dbReference type="EMBL" id="NHOQ01000086">
    <property type="protein sequence ID" value="PWA33126.1"/>
    <property type="molecule type" value="Genomic_DNA"/>
</dbReference>
<dbReference type="GO" id="GO:0006915">
    <property type="term" value="P:apoptotic process"/>
    <property type="evidence" value="ECO:0007669"/>
    <property type="project" value="InterPro"/>
</dbReference>
<feature type="region of interest" description="Disordered" evidence="1">
    <location>
        <begin position="353"/>
        <end position="437"/>
    </location>
</feature>
<gene>
    <name evidence="3" type="ORF">CCH79_00013018</name>
</gene>
<feature type="compositionally biased region" description="Pro residues" evidence="1">
    <location>
        <begin position="363"/>
        <end position="373"/>
    </location>
</feature>
<feature type="compositionally biased region" description="Pro residues" evidence="1">
    <location>
        <begin position="391"/>
        <end position="403"/>
    </location>
</feature>
<evidence type="ECO:0000256" key="2">
    <source>
        <dbReference type="SAM" id="Phobius"/>
    </source>
</evidence>
<keyword evidence="2" id="KW-1133">Transmembrane helix</keyword>
<evidence type="ECO:0000313" key="3">
    <source>
        <dbReference type="EMBL" id="PWA33126.1"/>
    </source>
</evidence>
<proteinExistence type="predicted"/>
<dbReference type="PANTHER" id="PTHR15758:SF2">
    <property type="entry name" value="BCL-2-LIKE PROTEIN 13"/>
    <property type="match status" value="1"/>
</dbReference>